<dbReference type="GO" id="GO:0005737">
    <property type="term" value="C:cytoplasm"/>
    <property type="evidence" value="ECO:0007669"/>
    <property type="project" value="UniProtKB-SubCell"/>
</dbReference>
<dbReference type="InterPro" id="IPR000713">
    <property type="entry name" value="Mur_ligase_N"/>
</dbReference>
<dbReference type="InterPro" id="IPR005863">
    <property type="entry name" value="UDP-N-AcMur_synth"/>
</dbReference>
<dbReference type="HAMAP" id="MF_02019">
    <property type="entry name" value="MurF"/>
    <property type="match status" value="1"/>
</dbReference>
<comment type="similarity">
    <text evidence="10">Belongs to the MurCDEF family. MurF subfamily.</text>
</comment>
<dbReference type="UniPathway" id="UPA00219"/>
<dbReference type="SUPFAM" id="SSF53623">
    <property type="entry name" value="MurD-like peptide ligases, catalytic domain"/>
    <property type="match status" value="1"/>
</dbReference>
<dbReference type="InterPro" id="IPR013221">
    <property type="entry name" value="Mur_ligase_cen"/>
</dbReference>
<evidence type="ECO:0000256" key="2">
    <source>
        <dbReference type="ARBA" id="ARBA00022598"/>
    </source>
</evidence>
<name>A0A6H1U6E3_9CYAN</name>
<evidence type="ECO:0000256" key="5">
    <source>
        <dbReference type="ARBA" id="ARBA00022840"/>
    </source>
</evidence>
<proteinExistence type="inferred from homology"/>
<evidence type="ECO:0000256" key="8">
    <source>
        <dbReference type="ARBA" id="ARBA00023306"/>
    </source>
</evidence>
<dbReference type="GO" id="GO:0008360">
    <property type="term" value="P:regulation of cell shape"/>
    <property type="evidence" value="ECO:0007669"/>
    <property type="project" value="UniProtKB-KW"/>
</dbReference>
<dbReference type="InterPro" id="IPR004101">
    <property type="entry name" value="Mur_ligase_C"/>
</dbReference>
<dbReference type="Gene3D" id="3.40.1390.10">
    <property type="entry name" value="MurE/MurF, N-terminal domain"/>
    <property type="match status" value="1"/>
</dbReference>
<dbReference type="Pfam" id="PF01225">
    <property type="entry name" value="Mur_ligase"/>
    <property type="match status" value="1"/>
</dbReference>
<evidence type="ECO:0000259" key="13">
    <source>
        <dbReference type="Pfam" id="PF02875"/>
    </source>
</evidence>
<feature type="binding site" evidence="10">
    <location>
        <begin position="116"/>
        <end position="122"/>
    </location>
    <ligand>
        <name>ATP</name>
        <dbReference type="ChEBI" id="CHEBI:30616"/>
    </ligand>
</feature>
<keyword evidence="6 10" id="KW-0133">Cell shape</keyword>
<dbReference type="InterPro" id="IPR036565">
    <property type="entry name" value="Mur-like_cat_sf"/>
</dbReference>
<dbReference type="Pfam" id="PF02875">
    <property type="entry name" value="Mur_ligase_C"/>
    <property type="match status" value="1"/>
</dbReference>
<dbReference type="GO" id="GO:0071555">
    <property type="term" value="P:cell wall organization"/>
    <property type="evidence" value="ECO:0007669"/>
    <property type="project" value="UniProtKB-KW"/>
</dbReference>
<feature type="domain" description="Mur ligase N-terminal catalytic" evidence="12">
    <location>
        <begin position="31"/>
        <end position="77"/>
    </location>
</feature>
<evidence type="ECO:0000256" key="4">
    <source>
        <dbReference type="ARBA" id="ARBA00022741"/>
    </source>
</evidence>
<dbReference type="GO" id="GO:0005524">
    <property type="term" value="F:ATP binding"/>
    <property type="evidence" value="ECO:0007669"/>
    <property type="project" value="UniProtKB-UniRule"/>
</dbReference>
<evidence type="ECO:0000256" key="9">
    <source>
        <dbReference type="ARBA" id="ARBA00023316"/>
    </source>
</evidence>
<evidence type="ECO:0000313" key="16">
    <source>
        <dbReference type="Proteomes" id="UP000500857"/>
    </source>
</evidence>
<dbReference type="GO" id="GO:0047480">
    <property type="term" value="F:UDP-N-acetylmuramoyl-tripeptide-D-alanyl-D-alanine ligase activity"/>
    <property type="evidence" value="ECO:0007669"/>
    <property type="project" value="UniProtKB-UniRule"/>
</dbReference>
<dbReference type="GO" id="GO:0051301">
    <property type="term" value="P:cell division"/>
    <property type="evidence" value="ECO:0007669"/>
    <property type="project" value="UniProtKB-KW"/>
</dbReference>
<dbReference type="NCBIfam" id="TIGR01143">
    <property type="entry name" value="murF"/>
    <property type="match status" value="1"/>
</dbReference>
<dbReference type="PANTHER" id="PTHR43024:SF1">
    <property type="entry name" value="UDP-N-ACETYLMURAMOYL-TRIPEPTIDE--D-ALANYL-D-ALANINE LIGASE"/>
    <property type="match status" value="1"/>
</dbReference>
<comment type="function">
    <text evidence="10 11">Involved in cell wall formation. Catalyzes the final step in the synthesis of UDP-N-acetylmuramoyl-pentapeptide, the precursor of murein.</text>
</comment>
<keyword evidence="2 10" id="KW-0436">Ligase</keyword>
<dbReference type="InterPro" id="IPR035911">
    <property type="entry name" value="MurE/MurF_N"/>
</dbReference>
<keyword evidence="5 10" id="KW-0067">ATP-binding</keyword>
<keyword evidence="4 10" id="KW-0547">Nucleotide-binding</keyword>
<comment type="subcellular location">
    <subcellularLocation>
        <location evidence="10 11">Cytoplasm</location>
    </subcellularLocation>
</comment>
<dbReference type="SUPFAM" id="SSF53244">
    <property type="entry name" value="MurD-like peptide ligases, peptide-binding domain"/>
    <property type="match status" value="1"/>
</dbReference>
<dbReference type="Pfam" id="PF08245">
    <property type="entry name" value="Mur_ligase_M"/>
    <property type="match status" value="1"/>
</dbReference>
<dbReference type="EMBL" id="CP051167">
    <property type="protein sequence ID" value="QIZ73603.1"/>
    <property type="molecule type" value="Genomic_DNA"/>
</dbReference>
<feature type="domain" description="Mur ligase C-terminal" evidence="13">
    <location>
        <begin position="320"/>
        <end position="443"/>
    </location>
</feature>
<dbReference type="EC" id="6.3.2.10" evidence="10 11"/>
<keyword evidence="9 10" id="KW-0961">Cell wall biogenesis/degradation</keyword>
<comment type="pathway">
    <text evidence="10 11">Cell wall biogenesis; peptidoglycan biosynthesis.</text>
</comment>
<keyword evidence="7 10" id="KW-0573">Peptidoglycan synthesis</keyword>
<protein>
    <recommendedName>
        <fullName evidence="10 11">UDP-N-acetylmuramoyl-tripeptide--D-alanyl-D-alanine ligase</fullName>
        <ecNumber evidence="10 11">6.3.2.10</ecNumber>
    </recommendedName>
    <alternativeName>
        <fullName evidence="10">D-alanyl-D-alanine-adding enzyme</fullName>
    </alternativeName>
</protein>
<evidence type="ECO:0000256" key="3">
    <source>
        <dbReference type="ARBA" id="ARBA00022618"/>
    </source>
</evidence>
<accession>A0A6H1U6E3</accession>
<dbReference type="SUPFAM" id="SSF63418">
    <property type="entry name" value="MurE/MurF N-terminal domain"/>
    <property type="match status" value="1"/>
</dbReference>
<evidence type="ECO:0000259" key="14">
    <source>
        <dbReference type="Pfam" id="PF08245"/>
    </source>
</evidence>
<dbReference type="GO" id="GO:0009252">
    <property type="term" value="P:peptidoglycan biosynthetic process"/>
    <property type="evidence" value="ECO:0007669"/>
    <property type="project" value="UniProtKB-UniRule"/>
</dbReference>
<keyword evidence="3 10" id="KW-0132">Cell division</keyword>
<dbReference type="InterPro" id="IPR036615">
    <property type="entry name" value="Mur_ligase_C_dom_sf"/>
</dbReference>
<evidence type="ECO:0000256" key="6">
    <source>
        <dbReference type="ARBA" id="ARBA00022960"/>
    </source>
</evidence>
<dbReference type="PANTHER" id="PTHR43024">
    <property type="entry name" value="UDP-N-ACETYLMURAMOYL-TRIPEPTIDE--D-ALANYL-D-ALANINE LIGASE"/>
    <property type="match status" value="1"/>
</dbReference>
<keyword evidence="8 10" id="KW-0131">Cell cycle</keyword>
<evidence type="ECO:0000256" key="11">
    <source>
        <dbReference type="RuleBase" id="RU004136"/>
    </source>
</evidence>
<keyword evidence="16" id="KW-1185">Reference proteome</keyword>
<feature type="domain" description="Mur ligase central" evidence="14">
    <location>
        <begin position="114"/>
        <end position="294"/>
    </location>
</feature>
<dbReference type="AlphaFoldDB" id="A0A6H1U6E3"/>
<keyword evidence="1 10" id="KW-0963">Cytoplasm</keyword>
<evidence type="ECO:0000256" key="1">
    <source>
        <dbReference type="ARBA" id="ARBA00022490"/>
    </source>
</evidence>
<comment type="catalytic activity">
    <reaction evidence="10 11">
        <text>D-alanyl-D-alanine + UDP-N-acetyl-alpha-D-muramoyl-L-alanyl-gamma-D-glutamyl-meso-2,6-diaminopimelate + ATP = UDP-N-acetyl-alpha-D-muramoyl-L-alanyl-gamma-D-glutamyl-meso-2,6-diaminopimeloyl-D-alanyl-D-alanine + ADP + phosphate + H(+)</text>
        <dbReference type="Rhea" id="RHEA:28374"/>
        <dbReference type="ChEBI" id="CHEBI:15378"/>
        <dbReference type="ChEBI" id="CHEBI:30616"/>
        <dbReference type="ChEBI" id="CHEBI:43474"/>
        <dbReference type="ChEBI" id="CHEBI:57822"/>
        <dbReference type="ChEBI" id="CHEBI:61386"/>
        <dbReference type="ChEBI" id="CHEBI:83905"/>
        <dbReference type="ChEBI" id="CHEBI:456216"/>
        <dbReference type="EC" id="6.3.2.10"/>
    </reaction>
</comment>
<evidence type="ECO:0000256" key="7">
    <source>
        <dbReference type="ARBA" id="ARBA00022984"/>
    </source>
</evidence>
<evidence type="ECO:0000313" key="15">
    <source>
        <dbReference type="EMBL" id="QIZ73603.1"/>
    </source>
</evidence>
<dbReference type="Gene3D" id="3.40.1190.10">
    <property type="entry name" value="Mur-like, catalytic domain"/>
    <property type="match status" value="1"/>
</dbReference>
<dbReference type="InterPro" id="IPR051046">
    <property type="entry name" value="MurCDEF_CellWall_CoF430Synth"/>
</dbReference>
<evidence type="ECO:0000259" key="12">
    <source>
        <dbReference type="Pfam" id="PF01225"/>
    </source>
</evidence>
<gene>
    <name evidence="10" type="primary">murF</name>
    <name evidence="15" type="ORF">HCG48_04945</name>
</gene>
<dbReference type="KEGG" id="oxy:HCG48_04945"/>
<dbReference type="Gene3D" id="3.90.190.20">
    <property type="entry name" value="Mur ligase, C-terminal domain"/>
    <property type="match status" value="1"/>
</dbReference>
<evidence type="ECO:0000256" key="10">
    <source>
        <dbReference type="HAMAP-Rule" id="MF_02019"/>
    </source>
</evidence>
<organism evidence="15 16">
    <name type="scientific">Oxynema aestuarii AP17</name>
    <dbReference type="NCBI Taxonomy" id="2064643"/>
    <lineage>
        <taxon>Bacteria</taxon>
        <taxon>Bacillati</taxon>
        <taxon>Cyanobacteriota</taxon>
        <taxon>Cyanophyceae</taxon>
        <taxon>Oscillatoriophycideae</taxon>
        <taxon>Oscillatoriales</taxon>
        <taxon>Oscillatoriaceae</taxon>
        <taxon>Oxynema</taxon>
        <taxon>Oxynema aestuarii</taxon>
    </lineage>
</organism>
<sequence>MGDFLSVSELVAATGGIANSLDSGLLGRSPHGIVTDTRGLHGGEVFLALRGEHFDGHDFVETALTKGAIAAIVENSWTGGDPQWPTIAVNDTLEAYQAIAREWRDRFSIPVVGVTGSVGKTTTKELIAAVLAACSGAQVLKTERNYNNEIGVPQTLLQLQATHQYAVIEMAMRASGEIALLTQIARPTIAVITNVGTAHIERLGSEAAIARAKCELLEHLRPDGIAILNHDNARLLDTAAQVWCGRTVTYGLDGGDVRGELLDPQTLLVNGRRIPLPLPGRHNALNTLAAFTVAQVLGANLEALEKGIAVELPEGRSRRYEIGDDIAILDESYNAGVESMGAALELLAQTPGRRKIAVLGTMKELGERSAQFHERVGQIARQVQLDALFIFAEATEAQAMAAGAIGLPLVEILDPDAADAHDHLARRVREFAQPGDRILFKASHAMRLDLAIAQLTATQTP</sequence>
<reference evidence="15 16" key="1">
    <citation type="submission" date="2020-04" db="EMBL/GenBank/DDBJ databases">
        <authorList>
            <person name="Basu S."/>
            <person name="Maruthanayagam V."/>
            <person name="Chakraborty S."/>
            <person name="Pramanik A."/>
            <person name="Mukherjee J."/>
            <person name="Brink B."/>
        </authorList>
    </citation>
    <scope>NUCLEOTIDE SEQUENCE [LARGE SCALE GENOMIC DNA]</scope>
    <source>
        <strain evidence="15 16">AP17</strain>
    </source>
</reference>
<dbReference type="Proteomes" id="UP000500857">
    <property type="component" value="Chromosome"/>
</dbReference>